<dbReference type="PANTHER" id="PTHR30615:SF8">
    <property type="entry name" value="UPF0047 PROTEIN C4A8.02C"/>
    <property type="match status" value="1"/>
</dbReference>
<reference evidence="2" key="1">
    <citation type="journal article" date="2014" name="Int. J. Syst. Evol. Microbiol.">
        <title>Complete genome sequence of Corynebacterium casei LMG S-19264T (=DSM 44701T), isolated from a smear-ripened cheese.</title>
        <authorList>
            <consortium name="US DOE Joint Genome Institute (JGI-PGF)"/>
            <person name="Walter F."/>
            <person name="Albersmeier A."/>
            <person name="Kalinowski J."/>
            <person name="Ruckert C."/>
        </authorList>
    </citation>
    <scope>NUCLEOTIDE SEQUENCE</scope>
    <source>
        <strain evidence="2">CGMCC 1.12777</strain>
    </source>
</reference>
<evidence type="ECO:0000313" key="3">
    <source>
        <dbReference type="Proteomes" id="UP000656813"/>
    </source>
</evidence>
<protein>
    <submittedName>
        <fullName evidence="2">UPF0047 protein YugU</fullName>
    </submittedName>
</protein>
<keyword evidence="3" id="KW-1185">Reference proteome</keyword>
<name>A0A8J3EL63_9BACL</name>
<accession>A0A8J3EL63</accession>
<dbReference type="InterPro" id="IPR001602">
    <property type="entry name" value="UPF0047_YjbQ-like"/>
</dbReference>
<proteinExistence type="inferred from homology"/>
<dbReference type="Proteomes" id="UP000656813">
    <property type="component" value="Unassembled WGS sequence"/>
</dbReference>
<evidence type="ECO:0000313" key="2">
    <source>
        <dbReference type="EMBL" id="GGH78165.1"/>
    </source>
</evidence>
<dbReference type="InterPro" id="IPR035917">
    <property type="entry name" value="YjbQ-like_sf"/>
</dbReference>
<reference evidence="2" key="2">
    <citation type="submission" date="2020-09" db="EMBL/GenBank/DDBJ databases">
        <authorList>
            <person name="Sun Q."/>
            <person name="Zhou Y."/>
        </authorList>
    </citation>
    <scope>NUCLEOTIDE SEQUENCE</scope>
    <source>
        <strain evidence="2">CGMCC 1.12777</strain>
    </source>
</reference>
<dbReference type="EMBL" id="BMFV01000006">
    <property type="protein sequence ID" value="GGH78165.1"/>
    <property type="molecule type" value="Genomic_DNA"/>
</dbReference>
<comment type="caution">
    <text evidence="2">The sequence shown here is derived from an EMBL/GenBank/DDBJ whole genome shotgun (WGS) entry which is preliminary data.</text>
</comment>
<sequence length="135" mass="15364">MFKTFSLQTHRHDEMIDITDELNTWIQAQNIQEGVLFVHSLHTTAGITVNENADPDVQHDMLRRWEAIYPWEDSGDRHYEGNSAAHMKTSTIGVTQALLIQNGALVLGTWQGVYFCEFDGPRHRKFVAHIQAASS</sequence>
<organism evidence="2 3">
    <name type="scientific">Pullulanibacillus pueri</name>
    <dbReference type="NCBI Taxonomy" id="1437324"/>
    <lineage>
        <taxon>Bacteria</taxon>
        <taxon>Bacillati</taxon>
        <taxon>Bacillota</taxon>
        <taxon>Bacilli</taxon>
        <taxon>Bacillales</taxon>
        <taxon>Sporolactobacillaceae</taxon>
        <taxon>Pullulanibacillus</taxon>
    </lineage>
</organism>
<dbReference type="PIRSF" id="PIRSF004681">
    <property type="entry name" value="UCP004681"/>
    <property type="match status" value="1"/>
</dbReference>
<dbReference type="NCBIfam" id="TIGR00149">
    <property type="entry name" value="TIGR00149_YjbQ"/>
    <property type="match status" value="1"/>
</dbReference>
<evidence type="ECO:0000256" key="1">
    <source>
        <dbReference type="ARBA" id="ARBA00005534"/>
    </source>
</evidence>
<comment type="similarity">
    <text evidence="1">Belongs to the UPF0047 family.</text>
</comment>
<dbReference type="SUPFAM" id="SSF111038">
    <property type="entry name" value="YjbQ-like"/>
    <property type="match status" value="1"/>
</dbReference>
<dbReference type="Pfam" id="PF01894">
    <property type="entry name" value="YjbQ"/>
    <property type="match status" value="1"/>
</dbReference>
<dbReference type="PANTHER" id="PTHR30615">
    <property type="entry name" value="UNCHARACTERIZED PROTEIN YJBQ-RELATED"/>
    <property type="match status" value="1"/>
</dbReference>
<dbReference type="Gene3D" id="2.60.120.460">
    <property type="entry name" value="YjbQ-like"/>
    <property type="match status" value="1"/>
</dbReference>
<dbReference type="RefSeq" id="WP_188496411.1">
    <property type="nucleotide sequence ID" value="NZ_BMFV01000006.1"/>
</dbReference>
<gene>
    <name evidence="2" type="primary">yugU</name>
    <name evidence="2" type="ORF">GCM10007096_11160</name>
</gene>
<dbReference type="AlphaFoldDB" id="A0A8J3EL63"/>